<proteinExistence type="predicted"/>
<dbReference type="SUPFAM" id="SSF81901">
    <property type="entry name" value="HCP-like"/>
    <property type="match status" value="1"/>
</dbReference>
<name>A0ABR2JVV2_9EUKA</name>
<dbReference type="InterPro" id="IPR011990">
    <property type="entry name" value="TPR-like_helical_dom_sf"/>
</dbReference>
<dbReference type="Proteomes" id="UP001470230">
    <property type="component" value="Unassembled WGS sequence"/>
</dbReference>
<accession>A0ABR2JVV2</accession>
<protein>
    <submittedName>
        <fullName evidence="1">Uncharacterized protein</fullName>
    </submittedName>
</protein>
<keyword evidence="2" id="KW-1185">Reference proteome</keyword>
<reference evidence="1 2" key="1">
    <citation type="submission" date="2024-04" db="EMBL/GenBank/DDBJ databases">
        <title>Tritrichomonas musculus Genome.</title>
        <authorList>
            <person name="Alves-Ferreira E."/>
            <person name="Grigg M."/>
            <person name="Lorenzi H."/>
            <person name="Galac M."/>
        </authorList>
    </citation>
    <scope>NUCLEOTIDE SEQUENCE [LARGE SCALE GENOMIC DNA]</scope>
    <source>
        <strain evidence="1 2">EAF2021</strain>
    </source>
</reference>
<comment type="caution">
    <text evidence="1">The sequence shown here is derived from an EMBL/GenBank/DDBJ whole genome shotgun (WGS) entry which is preliminary data.</text>
</comment>
<sequence length="173" mass="20608">MSNASNNLQNLFQSCILSEPSKRLKREYVRFKIIEEIDVFIQKQDNNISSNQDQIAQFIYEFILILQNYPKLIKTINRNLDNFGYLIKRHLYPTPDLKKTYDKIYSDIDIFLFSELKDSESLFRLSSFSIKKFKSLKYLILAADQNHIQAQCNLGSIYYNDIFFEMKINQFII</sequence>
<evidence type="ECO:0000313" key="2">
    <source>
        <dbReference type="Proteomes" id="UP001470230"/>
    </source>
</evidence>
<evidence type="ECO:0000313" key="1">
    <source>
        <dbReference type="EMBL" id="KAK8882886.1"/>
    </source>
</evidence>
<dbReference type="EMBL" id="JAPFFF010000009">
    <property type="protein sequence ID" value="KAK8882886.1"/>
    <property type="molecule type" value="Genomic_DNA"/>
</dbReference>
<dbReference type="Gene3D" id="1.25.40.10">
    <property type="entry name" value="Tetratricopeptide repeat domain"/>
    <property type="match status" value="1"/>
</dbReference>
<gene>
    <name evidence="1" type="ORF">M9Y10_045530</name>
</gene>
<organism evidence="1 2">
    <name type="scientific">Tritrichomonas musculus</name>
    <dbReference type="NCBI Taxonomy" id="1915356"/>
    <lineage>
        <taxon>Eukaryota</taxon>
        <taxon>Metamonada</taxon>
        <taxon>Parabasalia</taxon>
        <taxon>Tritrichomonadida</taxon>
        <taxon>Tritrichomonadidae</taxon>
        <taxon>Tritrichomonas</taxon>
    </lineage>
</organism>